<evidence type="ECO:0000259" key="1">
    <source>
        <dbReference type="PROSITE" id="PS51186"/>
    </source>
</evidence>
<evidence type="ECO:0000313" key="2">
    <source>
        <dbReference type="EMBL" id="QUE54170.1"/>
    </source>
</evidence>
<dbReference type="EMBL" id="CP073084">
    <property type="protein sequence ID" value="QUE54170.1"/>
    <property type="molecule type" value="Genomic_DNA"/>
</dbReference>
<protein>
    <submittedName>
        <fullName evidence="2">GNAT family N-acetyltransferase</fullName>
    </submittedName>
</protein>
<proteinExistence type="predicted"/>
<dbReference type="InterPro" id="IPR016181">
    <property type="entry name" value="Acyl_CoA_acyltransferase"/>
</dbReference>
<dbReference type="CDD" id="cd04301">
    <property type="entry name" value="NAT_SF"/>
    <property type="match status" value="1"/>
</dbReference>
<sequence>MAINIETVTEKYTVGKLSEEHLPAVLALYDGNPLYTFYCPPKPSLISLKQDLVDLPPGKTIEDKYFLGYWQQEELVAIVDIISDYPEAGTAYIGLFMVDAAYQGRGLGSQLVDDLLACLAKDFKAVRLGFIKGNPQAQHFWLKNGFQVVKEVEEPDRTVVVAERHLKSYLHLEGG</sequence>
<dbReference type="Proteomes" id="UP000677616">
    <property type="component" value="Chromosome"/>
</dbReference>
<organism evidence="2 3">
    <name type="scientific">Streptococcus oriscaviae</name>
    <dbReference type="NCBI Taxonomy" id="2781599"/>
    <lineage>
        <taxon>Bacteria</taxon>
        <taxon>Bacillati</taxon>
        <taxon>Bacillota</taxon>
        <taxon>Bacilli</taxon>
        <taxon>Lactobacillales</taxon>
        <taxon>Streptococcaceae</taxon>
        <taxon>Streptococcus</taxon>
    </lineage>
</organism>
<gene>
    <name evidence="2" type="ORF">INT76_10165</name>
</gene>
<dbReference type="PROSITE" id="PS51186">
    <property type="entry name" value="GNAT"/>
    <property type="match status" value="1"/>
</dbReference>
<accession>A0ABX7YKF9</accession>
<evidence type="ECO:0000313" key="3">
    <source>
        <dbReference type="Proteomes" id="UP000677616"/>
    </source>
</evidence>
<dbReference type="RefSeq" id="WP_212570472.1">
    <property type="nucleotide sequence ID" value="NZ_CP073084.1"/>
</dbReference>
<dbReference type="SUPFAM" id="SSF55729">
    <property type="entry name" value="Acyl-CoA N-acyltransferases (Nat)"/>
    <property type="match status" value="1"/>
</dbReference>
<feature type="domain" description="N-acetyltransferase" evidence="1">
    <location>
        <begin position="12"/>
        <end position="167"/>
    </location>
</feature>
<dbReference type="Gene3D" id="3.40.630.30">
    <property type="match status" value="1"/>
</dbReference>
<dbReference type="InterPro" id="IPR000182">
    <property type="entry name" value="GNAT_dom"/>
</dbReference>
<reference evidence="2 3" key="1">
    <citation type="submission" date="2021-04" db="EMBL/GenBank/DDBJ databases">
        <title>Complete genome sequence of a novel Streptococcus species.</title>
        <authorList>
            <person name="Teng J.L.L."/>
        </authorList>
    </citation>
    <scope>NUCLEOTIDE SEQUENCE [LARGE SCALE GENOMIC DNA]</scope>
    <source>
        <strain evidence="2 3">HKU75</strain>
    </source>
</reference>
<keyword evidence="3" id="KW-1185">Reference proteome</keyword>
<name>A0ABX7YKF9_9STRE</name>
<dbReference type="Pfam" id="PF00583">
    <property type="entry name" value="Acetyltransf_1"/>
    <property type="match status" value="1"/>
</dbReference>